<feature type="region of interest" description="Disordered" evidence="2">
    <location>
        <begin position="151"/>
        <end position="190"/>
    </location>
</feature>
<evidence type="ECO:0000313" key="4">
    <source>
        <dbReference type="Proteomes" id="UP000298030"/>
    </source>
</evidence>
<dbReference type="Proteomes" id="UP000298030">
    <property type="component" value="Unassembled WGS sequence"/>
</dbReference>
<dbReference type="OrthoDB" id="2367685at2759"/>
<reference evidence="3 4" key="1">
    <citation type="journal article" date="2019" name="Nat. Ecol. Evol.">
        <title>Megaphylogeny resolves global patterns of mushroom evolution.</title>
        <authorList>
            <person name="Varga T."/>
            <person name="Krizsan K."/>
            <person name="Foldi C."/>
            <person name="Dima B."/>
            <person name="Sanchez-Garcia M."/>
            <person name="Sanchez-Ramirez S."/>
            <person name="Szollosi G.J."/>
            <person name="Szarkandi J.G."/>
            <person name="Papp V."/>
            <person name="Albert L."/>
            <person name="Andreopoulos W."/>
            <person name="Angelini C."/>
            <person name="Antonin V."/>
            <person name="Barry K.W."/>
            <person name="Bougher N.L."/>
            <person name="Buchanan P."/>
            <person name="Buyck B."/>
            <person name="Bense V."/>
            <person name="Catcheside P."/>
            <person name="Chovatia M."/>
            <person name="Cooper J."/>
            <person name="Damon W."/>
            <person name="Desjardin D."/>
            <person name="Finy P."/>
            <person name="Geml J."/>
            <person name="Haridas S."/>
            <person name="Hughes K."/>
            <person name="Justo A."/>
            <person name="Karasinski D."/>
            <person name="Kautmanova I."/>
            <person name="Kiss B."/>
            <person name="Kocsube S."/>
            <person name="Kotiranta H."/>
            <person name="LaButti K.M."/>
            <person name="Lechner B.E."/>
            <person name="Liimatainen K."/>
            <person name="Lipzen A."/>
            <person name="Lukacs Z."/>
            <person name="Mihaltcheva S."/>
            <person name="Morgado L.N."/>
            <person name="Niskanen T."/>
            <person name="Noordeloos M.E."/>
            <person name="Ohm R.A."/>
            <person name="Ortiz-Santana B."/>
            <person name="Ovrebo C."/>
            <person name="Racz N."/>
            <person name="Riley R."/>
            <person name="Savchenko A."/>
            <person name="Shiryaev A."/>
            <person name="Soop K."/>
            <person name="Spirin V."/>
            <person name="Szebenyi C."/>
            <person name="Tomsovsky M."/>
            <person name="Tulloss R.E."/>
            <person name="Uehling J."/>
            <person name="Grigoriev I.V."/>
            <person name="Vagvolgyi C."/>
            <person name="Papp T."/>
            <person name="Martin F.M."/>
            <person name="Miettinen O."/>
            <person name="Hibbett D.S."/>
            <person name="Nagy L.G."/>
        </authorList>
    </citation>
    <scope>NUCLEOTIDE SEQUENCE [LARGE SCALE GENOMIC DNA]</scope>
    <source>
        <strain evidence="3 4">FP101781</strain>
    </source>
</reference>
<sequence>MLSIPEGGGEQSSNAVPQSLDTLRASPASFYRTSSNPSITPISQSNADQSAHSRPAGTRTQSQGSIFATTTNPSNYYNTQRSSSYPSPYSTHSSSAPSGVNQPRHIVTRAQPPSLLLSGGFGAGSAATPAPTQTPTPAQLIAQGKALPELPSAAPVQNAPDAAFNPSATSPPYSQPYIPAQQEGVRTSSVSPTLVAQHPNVINTNVTDTKQGVGFQVRNPSVSPTSPAQHAKRASVSALKNVGKKIGVATAKFVASGVSTALTGIDVTTLANALTGTSFNFSGLQAVLQAQPNADYSAAIAALQQQQLQQPSPAVDYAQLISQIQQLQALAAQQQQQQQQILAMQLANLNQSNAILAAQQQLGGLGAGAPAMTPNLAPYGGAPQQQAPTHGQAQSPPLSTNPFDYSPTAPNYSQQVPSPPIAPAGTQHAPSGHAHTPSFSQPPMYQSQPPAQQHTGPAQSPPPFTSAAAPPPSQDNLIQTLQAQQAAANQQMQAQIQQYQLAAQGQQQAMAAQIQQQSQAIQAQQQAALTQAMQQQQQIQQQQNQALLNSIVAPPPPAQGTSFTDLMSTYLNSALSGGQTDPSAVNEIPPSYSGLMSSLGLGGGSDPAAAGDISSLGISVDLSSTFGSLDLSSLTA</sequence>
<feature type="compositionally biased region" description="Polar residues" evidence="2">
    <location>
        <begin position="383"/>
        <end position="416"/>
    </location>
</feature>
<proteinExistence type="predicted"/>
<feature type="compositionally biased region" description="Polar residues" evidence="2">
    <location>
        <begin position="11"/>
        <end position="21"/>
    </location>
</feature>
<gene>
    <name evidence="3" type="ORF">FA13DRAFT_650422</name>
</gene>
<protein>
    <submittedName>
        <fullName evidence="3">Uncharacterized protein</fullName>
    </submittedName>
</protein>
<feature type="compositionally biased region" description="Low complexity" evidence="2">
    <location>
        <begin position="82"/>
        <end position="98"/>
    </location>
</feature>
<evidence type="ECO:0000313" key="3">
    <source>
        <dbReference type="EMBL" id="TEB29553.1"/>
    </source>
</evidence>
<dbReference type="AlphaFoldDB" id="A0A4Y7T5V9"/>
<accession>A0A4Y7T5V9</accession>
<comment type="caution">
    <text evidence="3">The sequence shown here is derived from an EMBL/GenBank/DDBJ whole genome shotgun (WGS) entry which is preliminary data.</text>
</comment>
<feature type="compositionally biased region" description="Polar residues" evidence="2">
    <location>
        <begin position="31"/>
        <end position="81"/>
    </location>
</feature>
<keyword evidence="4" id="KW-1185">Reference proteome</keyword>
<dbReference type="STRING" id="71717.A0A4Y7T5V9"/>
<keyword evidence="1" id="KW-0175">Coiled coil</keyword>
<feature type="compositionally biased region" description="Pro residues" evidence="2">
    <location>
        <begin position="459"/>
        <end position="473"/>
    </location>
</feature>
<feature type="coiled-coil region" evidence="1">
    <location>
        <begin position="478"/>
        <end position="545"/>
    </location>
</feature>
<feature type="region of interest" description="Disordered" evidence="2">
    <location>
        <begin position="114"/>
        <end position="136"/>
    </location>
</feature>
<evidence type="ECO:0000256" key="2">
    <source>
        <dbReference type="SAM" id="MobiDB-lite"/>
    </source>
</evidence>
<feature type="region of interest" description="Disordered" evidence="2">
    <location>
        <begin position="375"/>
        <end position="474"/>
    </location>
</feature>
<organism evidence="3 4">
    <name type="scientific">Coprinellus micaceus</name>
    <name type="common">Glistening ink-cap mushroom</name>
    <name type="synonym">Coprinus micaceus</name>
    <dbReference type="NCBI Taxonomy" id="71717"/>
    <lineage>
        <taxon>Eukaryota</taxon>
        <taxon>Fungi</taxon>
        <taxon>Dikarya</taxon>
        <taxon>Basidiomycota</taxon>
        <taxon>Agaricomycotina</taxon>
        <taxon>Agaricomycetes</taxon>
        <taxon>Agaricomycetidae</taxon>
        <taxon>Agaricales</taxon>
        <taxon>Agaricineae</taxon>
        <taxon>Psathyrellaceae</taxon>
        <taxon>Coprinellus</taxon>
    </lineage>
</organism>
<feature type="compositionally biased region" description="Gly residues" evidence="2">
    <location>
        <begin position="1"/>
        <end position="10"/>
    </location>
</feature>
<feature type="region of interest" description="Disordered" evidence="2">
    <location>
        <begin position="1"/>
        <end position="102"/>
    </location>
</feature>
<name>A0A4Y7T5V9_COPMI</name>
<dbReference type="EMBL" id="QPFP01000027">
    <property type="protein sequence ID" value="TEB29553.1"/>
    <property type="molecule type" value="Genomic_DNA"/>
</dbReference>
<evidence type="ECO:0000256" key="1">
    <source>
        <dbReference type="SAM" id="Coils"/>
    </source>
</evidence>
<feature type="compositionally biased region" description="Polar residues" evidence="2">
    <location>
        <begin position="437"/>
        <end position="456"/>
    </location>
</feature>